<organism evidence="1 2">
    <name type="scientific">Tolypocladium paradoxum</name>
    <dbReference type="NCBI Taxonomy" id="94208"/>
    <lineage>
        <taxon>Eukaryota</taxon>
        <taxon>Fungi</taxon>
        <taxon>Dikarya</taxon>
        <taxon>Ascomycota</taxon>
        <taxon>Pezizomycotina</taxon>
        <taxon>Sordariomycetes</taxon>
        <taxon>Hypocreomycetidae</taxon>
        <taxon>Hypocreales</taxon>
        <taxon>Ophiocordycipitaceae</taxon>
        <taxon>Tolypocladium</taxon>
    </lineage>
</organism>
<evidence type="ECO:0000313" key="1">
    <source>
        <dbReference type="EMBL" id="POR36481.1"/>
    </source>
</evidence>
<gene>
    <name evidence="1" type="ORF">TPAR_03325</name>
</gene>
<sequence length="148" mass="15926">MQLLGSQETQALVEPHGRDVGLLRLQHDLGRGDAVAAEGRGDGQHGDIATARGRSMRRVKLQFADDDPNEGRVGRVRPLAEKVAIDVDAVRLAEVLGDEGAYGGEILRLQPMLVLDVPQLYGEVVAANRVHGGGEVLKSWCSSQRQGK</sequence>
<comment type="caution">
    <text evidence="1">The sequence shown here is derived from an EMBL/GenBank/DDBJ whole genome shotgun (WGS) entry which is preliminary data.</text>
</comment>
<keyword evidence="2" id="KW-1185">Reference proteome</keyword>
<dbReference type="AlphaFoldDB" id="A0A2S4L217"/>
<dbReference type="EMBL" id="PKSG01000316">
    <property type="protein sequence ID" value="POR36481.1"/>
    <property type="molecule type" value="Genomic_DNA"/>
</dbReference>
<name>A0A2S4L217_9HYPO</name>
<evidence type="ECO:0000313" key="2">
    <source>
        <dbReference type="Proteomes" id="UP000237481"/>
    </source>
</evidence>
<protein>
    <submittedName>
        <fullName evidence="1">Uncharacterized protein</fullName>
    </submittedName>
</protein>
<dbReference type="Proteomes" id="UP000237481">
    <property type="component" value="Unassembled WGS sequence"/>
</dbReference>
<proteinExistence type="predicted"/>
<dbReference type="OrthoDB" id="10067381at2759"/>
<accession>A0A2S4L217</accession>
<reference evidence="1 2" key="1">
    <citation type="submission" date="2018-01" db="EMBL/GenBank/DDBJ databases">
        <title>Harnessing the power of phylogenomics to disentangle the directionality and signatures of interkingdom host jumping in the parasitic fungal genus Tolypocladium.</title>
        <authorList>
            <person name="Quandt C.A."/>
            <person name="Patterson W."/>
            <person name="Spatafora J.W."/>
        </authorList>
    </citation>
    <scope>NUCLEOTIDE SEQUENCE [LARGE SCALE GENOMIC DNA]</scope>
    <source>
        <strain evidence="1 2">NRBC 100945</strain>
    </source>
</reference>